<dbReference type="InterPro" id="IPR038972">
    <property type="entry name" value="YiaA-like"/>
</dbReference>
<evidence type="ECO:0000256" key="1">
    <source>
        <dbReference type="SAM" id="Phobius"/>
    </source>
</evidence>
<reference evidence="3 4" key="1">
    <citation type="submission" date="2015-09" db="EMBL/GenBank/DDBJ databases">
        <authorList>
            <person name="Jackson K.R."/>
            <person name="Lunt B.L."/>
            <person name="Fisher J.N.B."/>
            <person name="Gardner A.V."/>
            <person name="Bailey M.E."/>
            <person name="Deus L.M."/>
            <person name="Earl A.S."/>
            <person name="Gibby P.D."/>
            <person name="Hartmann K.A."/>
            <person name="Liu J.E."/>
            <person name="Manci A.M."/>
            <person name="Nielsen D.A."/>
            <person name="Solomon M.B."/>
            <person name="Breakwell D.P."/>
            <person name="Burnett S.H."/>
            <person name="Grose J.H."/>
        </authorList>
    </citation>
    <scope>NUCLEOTIDE SEQUENCE [LARGE SCALE GENOMIC DNA]</scope>
    <source>
        <strain evidence="3 4">16</strain>
    </source>
</reference>
<evidence type="ECO:0000259" key="2">
    <source>
        <dbReference type="Pfam" id="PF05360"/>
    </source>
</evidence>
<name>A0A0P6VYE8_9HYPH</name>
<keyword evidence="1" id="KW-0472">Membrane</keyword>
<dbReference type="GO" id="GO:0005886">
    <property type="term" value="C:plasma membrane"/>
    <property type="evidence" value="ECO:0007669"/>
    <property type="project" value="TreeGrafter"/>
</dbReference>
<reference evidence="3 4" key="2">
    <citation type="submission" date="2015-10" db="EMBL/GenBank/DDBJ databases">
        <title>Draft Genome Sequence of Prosthecomicrobium hirschii ATCC 27832.</title>
        <authorList>
            <person name="Daniel J."/>
            <person name="Givan S.A."/>
            <person name="Brun Y.V."/>
            <person name="Brown P.J."/>
        </authorList>
    </citation>
    <scope>NUCLEOTIDE SEQUENCE [LARGE SCALE GENOMIC DNA]</scope>
    <source>
        <strain evidence="3 4">16</strain>
    </source>
</reference>
<keyword evidence="1" id="KW-1133">Transmembrane helix</keyword>
<feature type="transmembrane region" description="Helical" evidence="1">
    <location>
        <begin position="12"/>
        <end position="36"/>
    </location>
</feature>
<dbReference type="PANTHER" id="PTHR37290:SF1">
    <property type="entry name" value="INNER MEMBRANE PROTEIN YIAA"/>
    <property type="match status" value="1"/>
</dbReference>
<keyword evidence="4" id="KW-1185">Reference proteome</keyword>
<sequence>MTTAATPHTSAWVSFTYASTFAAAGLVAAGVLFLPVDWWSKGYLGMGIVTLVQSIVTLTKTLRDNHEAGRLASRIEDARTEQILMRVKGTDM</sequence>
<dbReference type="PANTHER" id="PTHR37290">
    <property type="entry name" value="INNER MEMBRANE PROTEIN YIAA-RELATED"/>
    <property type="match status" value="1"/>
</dbReference>
<dbReference type="RefSeq" id="WP_054357002.1">
    <property type="nucleotide sequence ID" value="NZ_JAPCYQ010000001.1"/>
</dbReference>
<dbReference type="AlphaFoldDB" id="A0A0P6VYE8"/>
<comment type="caution">
    <text evidence="3">The sequence shown here is derived from an EMBL/GenBank/DDBJ whole genome shotgun (WGS) entry which is preliminary data.</text>
</comment>
<accession>A0A0P6VYE8</accession>
<evidence type="ECO:0000313" key="4">
    <source>
        <dbReference type="Proteomes" id="UP000048984"/>
    </source>
</evidence>
<dbReference type="GO" id="GO:0006974">
    <property type="term" value="P:DNA damage response"/>
    <property type="evidence" value="ECO:0007669"/>
    <property type="project" value="TreeGrafter"/>
</dbReference>
<dbReference type="Pfam" id="PF05360">
    <property type="entry name" value="YiaAB"/>
    <property type="match status" value="1"/>
</dbReference>
<organism evidence="3 4">
    <name type="scientific">Prosthecodimorpha hirschii</name>
    <dbReference type="NCBI Taxonomy" id="665126"/>
    <lineage>
        <taxon>Bacteria</taxon>
        <taxon>Pseudomonadati</taxon>
        <taxon>Pseudomonadota</taxon>
        <taxon>Alphaproteobacteria</taxon>
        <taxon>Hyphomicrobiales</taxon>
        <taxon>Ancalomicrobiaceae</taxon>
        <taxon>Prosthecodimorpha</taxon>
    </lineage>
</organism>
<feature type="domain" description="YiaAB two helix" evidence="2">
    <location>
        <begin position="12"/>
        <end position="64"/>
    </location>
</feature>
<evidence type="ECO:0000313" key="3">
    <source>
        <dbReference type="EMBL" id="KPL50839.1"/>
    </source>
</evidence>
<dbReference type="EMBL" id="LJYW01000001">
    <property type="protein sequence ID" value="KPL50839.1"/>
    <property type="molecule type" value="Genomic_DNA"/>
</dbReference>
<protein>
    <recommendedName>
        <fullName evidence="2">YiaAB two helix domain-containing protein</fullName>
    </recommendedName>
</protein>
<keyword evidence="1" id="KW-0812">Transmembrane</keyword>
<gene>
    <name evidence="3" type="ORF">ABB55_00160</name>
</gene>
<dbReference type="InterPro" id="IPR008024">
    <property type="entry name" value="YiaAB"/>
</dbReference>
<proteinExistence type="predicted"/>
<dbReference type="Proteomes" id="UP000048984">
    <property type="component" value="Unassembled WGS sequence"/>
</dbReference>
<dbReference type="OrthoDB" id="163792at2"/>
<dbReference type="STRING" id="665126.ABB55_00160"/>